<dbReference type="AlphaFoldDB" id="A0AAD9NC60"/>
<sequence length="115" mass="13578">RTSTSVIVSFCFFGIHEWIFSSFGGIHTKIRNRLGNKRKQPSWHFVTGSSEDFVIWIIDVSSGLIQFYMCERSESLLMLWLLNKTSKLFLFLPNRKKKCKKDQHKILFYSHVCNI</sequence>
<gene>
    <name evidence="2" type="ORF">LSH36_91g07006</name>
</gene>
<protein>
    <submittedName>
        <fullName evidence="2">Uncharacterized protein</fullName>
    </submittedName>
</protein>
<feature type="non-terminal residue" evidence="2">
    <location>
        <position position="1"/>
    </location>
</feature>
<evidence type="ECO:0000313" key="3">
    <source>
        <dbReference type="Proteomes" id="UP001208570"/>
    </source>
</evidence>
<dbReference type="EMBL" id="JAODUP010000091">
    <property type="protein sequence ID" value="KAK2162821.1"/>
    <property type="molecule type" value="Genomic_DNA"/>
</dbReference>
<keyword evidence="1" id="KW-0812">Transmembrane</keyword>
<organism evidence="2 3">
    <name type="scientific">Paralvinella palmiformis</name>
    <dbReference type="NCBI Taxonomy" id="53620"/>
    <lineage>
        <taxon>Eukaryota</taxon>
        <taxon>Metazoa</taxon>
        <taxon>Spiralia</taxon>
        <taxon>Lophotrochozoa</taxon>
        <taxon>Annelida</taxon>
        <taxon>Polychaeta</taxon>
        <taxon>Sedentaria</taxon>
        <taxon>Canalipalpata</taxon>
        <taxon>Terebellida</taxon>
        <taxon>Terebelliformia</taxon>
        <taxon>Alvinellidae</taxon>
        <taxon>Paralvinella</taxon>
    </lineage>
</organism>
<evidence type="ECO:0000313" key="2">
    <source>
        <dbReference type="EMBL" id="KAK2162821.1"/>
    </source>
</evidence>
<evidence type="ECO:0000256" key="1">
    <source>
        <dbReference type="SAM" id="Phobius"/>
    </source>
</evidence>
<feature type="transmembrane region" description="Helical" evidence="1">
    <location>
        <begin position="6"/>
        <end position="28"/>
    </location>
</feature>
<dbReference type="Proteomes" id="UP001208570">
    <property type="component" value="Unassembled WGS sequence"/>
</dbReference>
<keyword evidence="1" id="KW-0472">Membrane</keyword>
<keyword evidence="1" id="KW-1133">Transmembrane helix</keyword>
<accession>A0AAD9NC60</accession>
<keyword evidence="3" id="KW-1185">Reference proteome</keyword>
<name>A0AAD9NC60_9ANNE</name>
<reference evidence="2" key="1">
    <citation type="journal article" date="2023" name="Mol. Biol. Evol.">
        <title>Third-Generation Sequencing Reveals the Adaptive Role of the Epigenome in Three Deep-Sea Polychaetes.</title>
        <authorList>
            <person name="Perez M."/>
            <person name="Aroh O."/>
            <person name="Sun Y."/>
            <person name="Lan Y."/>
            <person name="Juniper S.K."/>
            <person name="Young C.R."/>
            <person name="Angers B."/>
            <person name="Qian P.Y."/>
        </authorList>
    </citation>
    <scope>NUCLEOTIDE SEQUENCE</scope>
    <source>
        <strain evidence="2">P08H-3</strain>
    </source>
</reference>
<comment type="caution">
    <text evidence="2">The sequence shown here is derived from an EMBL/GenBank/DDBJ whole genome shotgun (WGS) entry which is preliminary data.</text>
</comment>
<proteinExistence type="predicted"/>